<dbReference type="Gene3D" id="3.40.50.300">
    <property type="entry name" value="P-loop containing nucleotide triphosphate hydrolases"/>
    <property type="match status" value="2"/>
</dbReference>
<dbReference type="InterPro" id="IPR024704">
    <property type="entry name" value="SMC"/>
</dbReference>
<dbReference type="InterPro" id="IPR036277">
    <property type="entry name" value="SMC_hinge_sf"/>
</dbReference>
<evidence type="ECO:0000259" key="10">
    <source>
        <dbReference type="SMART" id="SM00968"/>
    </source>
</evidence>
<dbReference type="PANTHER" id="PTHR43977">
    <property type="entry name" value="STRUCTURAL MAINTENANCE OF CHROMOSOMES PROTEIN 3"/>
    <property type="match status" value="1"/>
</dbReference>
<keyword evidence="5 9" id="KW-0175">Coiled coil</keyword>
<organism evidence="11 12">
    <name type="scientific">Polyrhizophydium stewartii</name>
    <dbReference type="NCBI Taxonomy" id="2732419"/>
    <lineage>
        <taxon>Eukaryota</taxon>
        <taxon>Fungi</taxon>
        <taxon>Fungi incertae sedis</taxon>
        <taxon>Chytridiomycota</taxon>
        <taxon>Chytridiomycota incertae sedis</taxon>
        <taxon>Chytridiomycetes</taxon>
        <taxon>Rhizophydiales</taxon>
        <taxon>Rhizophydiales incertae sedis</taxon>
        <taxon>Polyrhizophydium</taxon>
    </lineage>
</organism>
<dbReference type="Proteomes" id="UP001527925">
    <property type="component" value="Unassembled WGS sequence"/>
</dbReference>
<feature type="coiled-coil region" evidence="9">
    <location>
        <begin position="767"/>
        <end position="824"/>
    </location>
</feature>
<keyword evidence="6 8" id="KW-0539">Nucleus</keyword>
<comment type="similarity">
    <text evidence="2">Belongs to the SMC family. SMC3 subfamily.</text>
</comment>
<evidence type="ECO:0000256" key="9">
    <source>
        <dbReference type="SAM" id="Coils"/>
    </source>
</evidence>
<name>A0ABR4NK29_9FUNG</name>
<evidence type="ECO:0000256" key="3">
    <source>
        <dbReference type="ARBA" id="ARBA00022618"/>
    </source>
</evidence>
<feature type="coiled-coil region" evidence="9">
    <location>
        <begin position="1014"/>
        <end position="1048"/>
    </location>
</feature>
<dbReference type="Gene3D" id="1.20.1060.20">
    <property type="match status" value="1"/>
</dbReference>
<proteinExistence type="inferred from homology"/>
<keyword evidence="12" id="KW-1185">Reference proteome</keyword>
<keyword evidence="3" id="KW-0132">Cell division</keyword>
<feature type="coiled-coil region" evidence="9">
    <location>
        <begin position="889"/>
        <end position="972"/>
    </location>
</feature>
<sequence length="1253" mass="141636">MSRTFPTTGHRLSEQRGMHIKQIIIQGFKSYKEQTVMEPFSPRHNAVVGRNGSGKSNFFWAIRFVLGDAYGSMTREERQSLLHEGTGPATISAFVEIIFDNSDNRFPTGKEEVVLRRTIGLKKDEYSLDRKSVTKSEVMNLLESAGFSRSNPYYIVPQGRIMSLTNAKDHERLHLLKEVAGTKVYEQRRHESVKIMEETALKQTKIDELLEYIDERLQELEKEKEELQKYQTAERERRGLEYSIYSQEQLETTEALAELEEIRQAEVESYQRMFEEINERDQQVQTHEEAIQQKVASLRTLTNERQQYDDEYRESVRAKATLELTIKDLREAAQAKRTKLDELVAQRAQIEAQIAERGAELDAIVPEFDSALQSEADLRSTLEQLELELKALQSKAGRSAQFKSKQERDRWLRSTIKQLAAAAQQEAQQAAGLESDIERARARIAQINEQTAKSKERLARAKSELEDVDRSFRELRAEREKNELERKSKWKEEASLSSALEAAREDVQKSERIMFGTLNRATSAGLASVKRITKELGLKGVYGPLYELFTVDERFATAVEVIAATSLFHVVVDTDETATTLLEELARRRGGRVTFMPLNRLRVLEQRYPPRQQGIPIIDKLRFDETYLPAFKQVFGKAIVCETIELASSLSIEYSLTGVTMDGDRADRKGALSGGFRDHRQSRLKASQRMSAALAKLAESEARLETVKAEIRVLDQKITQTRDGIGKLDSRRREAMSMREPLNAAIQVMAREELETKDVVAQRERSLQALRASIHGLHAQIQSYEAEIATPMLSGLGDAEKARLAALREQVDQIKAELATVVGERTQLESRKNVLSIEVHQNLRRQLDSIVAKIEALGGSSVGQGGMGGSSGDMDVDLPEADTSAAADLDTKTAELARTQKLIEDAETRLSQIDVDAGTLQREIDEGTEVLEALRAEQASAQRQSEQQQRKMEKLMSRKALLLKKKEDALNNIRDLGVLPEEAFLAKFKKLSARQLLKQLRTVNDTLKLFGHVNKKAFEQFNNFAQQKEQLQERKVELDNSHRAIEDLIRVLDQRKDDAIERTFNQVARNFSGVWEAIVPNGQGRLMMQRRADGAGNGNGNGSLDDTAATQEYSLDPERQRQLRHSAIEQYTGVAISVSFNSKTDEGLSMPQLSGGQKSLVALALIFAIQRSDPAPFYLFDEIDAALDAQYRKAIANMVHQLSENAQFITTTFRSELLEHADKFYGVTFKDKVSRIQSITKEQAQGFVDDKAA</sequence>
<accession>A0ABR4NK29</accession>
<gene>
    <name evidence="11" type="primary">SMC3</name>
    <name evidence="11" type="ORF">HK105_200802</name>
</gene>
<feature type="coiled-coil region" evidence="9">
    <location>
        <begin position="284"/>
        <end position="485"/>
    </location>
</feature>
<protein>
    <recommendedName>
        <fullName evidence="8">Structural maintenance of chromosomes protein</fullName>
    </recommendedName>
</protein>
<evidence type="ECO:0000256" key="6">
    <source>
        <dbReference type="ARBA" id="ARBA00023242"/>
    </source>
</evidence>
<dbReference type="InterPro" id="IPR003395">
    <property type="entry name" value="RecF/RecN/SMC_N"/>
</dbReference>
<dbReference type="PIRSF" id="PIRSF005719">
    <property type="entry name" value="SMC"/>
    <property type="match status" value="1"/>
</dbReference>
<dbReference type="CDD" id="cd03272">
    <property type="entry name" value="ABC_SMC3_euk"/>
    <property type="match status" value="1"/>
</dbReference>
<evidence type="ECO:0000256" key="8">
    <source>
        <dbReference type="PIRNR" id="PIRNR005719"/>
    </source>
</evidence>
<dbReference type="EMBL" id="JADGIZ020000002">
    <property type="protein sequence ID" value="KAL2919885.1"/>
    <property type="molecule type" value="Genomic_DNA"/>
</dbReference>
<dbReference type="SUPFAM" id="SSF52540">
    <property type="entry name" value="P-loop containing nucleoside triphosphate hydrolases"/>
    <property type="match status" value="1"/>
</dbReference>
<keyword evidence="4" id="KW-0498">Mitosis</keyword>
<dbReference type="Gene3D" id="3.30.70.1620">
    <property type="match status" value="1"/>
</dbReference>
<dbReference type="InterPro" id="IPR010935">
    <property type="entry name" value="SMC_hinge"/>
</dbReference>
<feature type="coiled-coil region" evidence="9">
    <location>
        <begin position="690"/>
        <end position="717"/>
    </location>
</feature>
<evidence type="ECO:0000256" key="2">
    <source>
        <dbReference type="ARBA" id="ARBA00005917"/>
    </source>
</evidence>
<comment type="subcellular location">
    <subcellularLocation>
        <location evidence="1 8">Nucleus</location>
    </subcellularLocation>
</comment>
<dbReference type="SUPFAM" id="SSF75553">
    <property type="entry name" value="Smc hinge domain"/>
    <property type="match status" value="1"/>
</dbReference>
<feature type="domain" description="SMC hinge" evidence="10">
    <location>
        <begin position="539"/>
        <end position="651"/>
    </location>
</feature>
<dbReference type="InterPro" id="IPR041741">
    <property type="entry name" value="SMC3_ABC_euk"/>
</dbReference>
<reference evidence="11 12" key="1">
    <citation type="submission" date="2023-09" db="EMBL/GenBank/DDBJ databases">
        <title>Pangenome analysis of Batrachochytrium dendrobatidis and related Chytrids.</title>
        <authorList>
            <person name="Yacoub M.N."/>
            <person name="Stajich J.E."/>
            <person name="James T.Y."/>
        </authorList>
    </citation>
    <scope>NUCLEOTIDE SEQUENCE [LARGE SCALE GENOMIC DNA]</scope>
    <source>
        <strain evidence="11 12">JEL0888</strain>
    </source>
</reference>
<keyword evidence="7" id="KW-0131">Cell cycle</keyword>
<evidence type="ECO:0000256" key="4">
    <source>
        <dbReference type="ARBA" id="ARBA00022776"/>
    </source>
</evidence>
<evidence type="ECO:0000256" key="7">
    <source>
        <dbReference type="ARBA" id="ARBA00023306"/>
    </source>
</evidence>
<dbReference type="SMART" id="SM00968">
    <property type="entry name" value="SMC_hinge"/>
    <property type="match status" value="1"/>
</dbReference>
<feature type="coiled-coil region" evidence="9">
    <location>
        <begin position="206"/>
        <end position="237"/>
    </location>
</feature>
<comment type="caution">
    <text evidence="11">The sequence shown here is derived from an EMBL/GenBank/DDBJ whole genome shotgun (WGS) entry which is preliminary data.</text>
</comment>
<evidence type="ECO:0000313" key="11">
    <source>
        <dbReference type="EMBL" id="KAL2919885.1"/>
    </source>
</evidence>
<evidence type="ECO:0000256" key="5">
    <source>
        <dbReference type="ARBA" id="ARBA00023054"/>
    </source>
</evidence>
<evidence type="ECO:0000313" key="12">
    <source>
        <dbReference type="Proteomes" id="UP001527925"/>
    </source>
</evidence>
<dbReference type="Pfam" id="PF02463">
    <property type="entry name" value="SMC_N"/>
    <property type="match status" value="1"/>
</dbReference>
<evidence type="ECO:0000256" key="1">
    <source>
        <dbReference type="ARBA" id="ARBA00004123"/>
    </source>
</evidence>
<dbReference type="InterPro" id="IPR027417">
    <property type="entry name" value="P-loop_NTPase"/>
</dbReference>
<dbReference type="Pfam" id="PF06470">
    <property type="entry name" value="SMC_hinge"/>
    <property type="match status" value="1"/>
</dbReference>